<dbReference type="PRINTS" id="PR00792">
    <property type="entry name" value="PEPSIN"/>
</dbReference>
<gene>
    <name evidence="3" type="ORF">ONZ52_13260</name>
</gene>
<dbReference type="EMBL" id="JAPEUL010000007">
    <property type="protein sequence ID" value="MCW4629867.1"/>
    <property type="molecule type" value="Genomic_DNA"/>
</dbReference>
<organism evidence="3 4">
    <name type="scientific">Marinomonas rhodophyticola</name>
    <dbReference type="NCBI Taxonomy" id="2992803"/>
    <lineage>
        <taxon>Bacteria</taxon>
        <taxon>Pseudomonadati</taxon>
        <taxon>Pseudomonadota</taxon>
        <taxon>Gammaproteobacteria</taxon>
        <taxon>Oceanospirillales</taxon>
        <taxon>Oceanospirillaceae</taxon>
        <taxon>Marinomonas</taxon>
    </lineage>
</organism>
<dbReference type="PANTHER" id="PTHR47966:SF51">
    <property type="entry name" value="BETA-SITE APP-CLEAVING ENZYME, ISOFORM A-RELATED"/>
    <property type="match status" value="1"/>
</dbReference>
<dbReference type="Proteomes" id="UP001431181">
    <property type="component" value="Unassembled WGS sequence"/>
</dbReference>
<evidence type="ECO:0000256" key="1">
    <source>
        <dbReference type="ARBA" id="ARBA00007447"/>
    </source>
</evidence>
<dbReference type="Pfam" id="PF00026">
    <property type="entry name" value="Asp"/>
    <property type="match status" value="1"/>
</dbReference>
<dbReference type="PANTHER" id="PTHR47966">
    <property type="entry name" value="BETA-SITE APP-CLEAVING ENZYME, ISOFORM A-RELATED"/>
    <property type="match status" value="1"/>
</dbReference>
<dbReference type="PROSITE" id="PS51767">
    <property type="entry name" value="PEPTIDASE_A1"/>
    <property type="match status" value="1"/>
</dbReference>
<protein>
    <submittedName>
        <fullName evidence="3">A1 family peptidase</fullName>
    </submittedName>
</protein>
<sequence length="407" mass="44884">MKKSVLVNDNATGLSISLDRGPFQNNGASPWYAYVGVGTSAQALKFSFDTGSNFMWVTSSLCKADTCHHYGDQQFVYQLSSSFSWVDQQTMAVDFGPWGSMAVKTGKDILTLTPDALGQIDSGPISLTSDLYLAQAYQGVQFYELDWDGGIGIPSTTEVSDAPFAAFAYRGIETQQASEPTSFHFFQSLVEQGIVSTECPYVAFLTDMDEGHGQVEFGHLNQDYRYSREYLFLPWDKYSVPYLWTSKITSLALGETQIIAPESTTNPPYFLALDSGSSQFKGDFDVMTRLYNLASHTKDNLIIEIGQTDLGEVGKLVVTSEMYDVLIEAGQQKGKVVTQFQPMEGADYIALVGSVLMDYLYTVYEFNVVEAAGNVSLLPVGMWVFNKSTGPKVITTTQSKPARIFHS</sequence>
<comment type="caution">
    <text evidence="3">The sequence shown here is derived from an EMBL/GenBank/DDBJ whole genome shotgun (WGS) entry which is preliminary data.</text>
</comment>
<name>A0ABT3KIG7_9GAMM</name>
<proteinExistence type="inferred from homology"/>
<dbReference type="SUPFAM" id="SSF50630">
    <property type="entry name" value="Acid proteases"/>
    <property type="match status" value="1"/>
</dbReference>
<evidence type="ECO:0000313" key="4">
    <source>
        <dbReference type="Proteomes" id="UP001431181"/>
    </source>
</evidence>
<keyword evidence="4" id="KW-1185">Reference proteome</keyword>
<evidence type="ECO:0000259" key="2">
    <source>
        <dbReference type="PROSITE" id="PS51767"/>
    </source>
</evidence>
<evidence type="ECO:0000313" key="3">
    <source>
        <dbReference type="EMBL" id="MCW4629867.1"/>
    </source>
</evidence>
<dbReference type="CDD" id="cd05471">
    <property type="entry name" value="pepsin_like"/>
    <property type="match status" value="1"/>
</dbReference>
<accession>A0ABT3KIG7</accession>
<dbReference type="InterPro" id="IPR033121">
    <property type="entry name" value="PEPTIDASE_A1"/>
</dbReference>
<dbReference type="InterPro" id="IPR021109">
    <property type="entry name" value="Peptidase_aspartic_dom_sf"/>
</dbReference>
<dbReference type="InterPro" id="IPR034164">
    <property type="entry name" value="Pepsin-like_dom"/>
</dbReference>
<dbReference type="RefSeq" id="WP_265219123.1">
    <property type="nucleotide sequence ID" value="NZ_JAPEUL010000007.1"/>
</dbReference>
<feature type="domain" description="Peptidase A1" evidence="2">
    <location>
        <begin position="31"/>
        <end position="378"/>
    </location>
</feature>
<comment type="similarity">
    <text evidence="1">Belongs to the peptidase A1 family.</text>
</comment>
<dbReference type="InterPro" id="IPR001461">
    <property type="entry name" value="Aspartic_peptidase_A1"/>
</dbReference>
<dbReference type="Gene3D" id="2.40.70.10">
    <property type="entry name" value="Acid Proteases"/>
    <property type="match status" value="1"/>
</dbReference>
<reference evidence="3" key="1">
    <citation type="submission" date="2022-11" db="EMBL/GenBank/DDBJ databases">
        <title>Marinomonas sp. nov., isolated from marine algae.</title>
        <authorList>
            <person name="Choi D.G."/>
            <person name="Kim J.M."/>
            <person name="Lee J.K."/>
            <person name="Baek J.H."/>
            <person name="Jeon C.O."/>
        </authorList>
    </citation>
    <scope>NUCLEOTIDE SEQUENCE</scope>
    <source>
        <strain evidence="3">KJ51-3</strain>
    </source>
</reference>